<keyword evidence="3" id="KW-1185">Reference proteome</keyword>
<feature type="compositionally biased region" description="Low complexity" evidence="1">
    <location>
        <begin position="32"/>
        <end position="44"/>
    </location>
</feature>
<accession>A0A2G5B4I8</accession>
<gene>
    <name evidence="2" type="ORF">COEREDRAFT_89128</name>
</gene>
<feature type="compositionally biased region" description="Polar residues" evidence="1">
    <location>
        <begin position="11"/>
        <end position="20"/>
    </location>
</feature>
<dbReference type="EMBL" id="KZ303524">
    <property type="protein sequence ID" value="PIA13912.1"/>
    <property type="molecule type" value="Genomic_DNA"/>
</dbReference>
<proteinExistence type="predicted"/>
<reference evidence="2 3" key="1">
    <citation type="journal article" date="2015" name="Genome Biol. Evol.">
        <title>Phylogenomic analyses indicate that early fungi evolved digesting cell walls of algal ancestors of land plants.</title>
        <authorList>
            <person name="Chang Y."/>
            <person name="Wang S."/>
            <person name="Sekimoto S."/>
            <person name="Aerts A.L."/>
            <person name="Choi C."/>
            <person name="Clum A."/>
            <person name="LaButti K.M."/>
            <person name="Lindquist E.A."/>
            <person name="Yee Ngan C."/>
            <person name="Ohm R.A."/>
            <person name="Salamov A.A."/>
            <person name="Grigoriev I.V."/>
            <person name="Spatafora J.W."/>
            <person name="Berbee M.L."/>
        </authorList>
    </citation>
    <scope>NUCLEOTIDE SEQUENCE [LARGE SCALE GENOMIC DNA]</scope>
    <source>
        <strain evidence="2 3">NRRL 1564</strain>
    </source>
</reference>
<dbReference type="Proteomes" id="UP000242474">
    <property type="component" value="Unassembled WGS sequence"/>
</dbReference>
<name>A0A2G5B4I8_COERN</name>
<dbReference type="AlphaFoldDB" id="A0A2G5B4I8"/>
<sequence>MQNSTLKDKNINSQHSSLSESDNHTEAQINDKAPATKTTNATTNHVLEMTMKHGINHALENNSQYKSEKSTNSRVMSSYDNDEDFMYPPSRKYGSRFPEQAPQQIPKQYSNNQQGFDYHSRNNYYQWYSWD</sequence>
<protein>
    <submittedName>
        <fullName evidence="2">Uncharacterized protein</fullName>
    </submittedName>
</protein>
<evidence type="ECO:0000313" key="3">
    <source>
        <dbReference type="Proteomes" id="UP000242474"/>
    </source>
</evidence>
<organism evidence="2 3">
    <name type="scientific">Coemansia reversa (strain ATCC 12441 / NRRL 1564)</name>
    <dbReference type="NCBI Taxonomy" id="763665"/>
    <lineage>
        <taxon>Eukaryota</taxon>
        <taxon>Fungi</taxon>
        <taxon>Fungi incertae sedis</taxon>
        <taxon>Zoopagomycota</taxon>
        <taxon>Kickxellomycotina</taxon>
        <taxon>Kickxellomycetes</taxon>
        <taxon>Kickxellales</taxon>
        <taxon>Kickxellaceae</taxon>
        <taxon>Coemansia</taxon>
    </lineage>
</organism>
<evidence type="ECO:0000256" key="1">
    <source>
        <dbReference type="SAM" id="MobiDB-lite"/>
    </source>
</evidence>
<feature type="region of interest" description="Disordered" evidence="1">
    <location>
        <begin position="1"/>
        <end position="98"/>
    </location>
</feature>
<evidence type="ECO:0000313" key="2">
    <source>
        <dbReference type="EMBL" id="PIA13912.1"/>
    </source>
</evidence>
<feature type="compositionally biased region" description="Basic and acidic residues" evidence="1">
    <location>
        <begin position="1"/>
        <end position="10"/>
    </location>
</feature>